<accession>A0A0G1PIA2</accession>
<evidence type="ECO:0000256" key="1">
    <source>
        <dbReference type="SAM" id="Phobius"/>
    </source>
</evidence>
<keyword evidence="1" id="KW-0812">Transmembrane</keyword>
<keyword evidence="1" id="KW-1133">Transmembrane helix</keyword>
<organism evidence="2 3">
    <name type="scientific">Candidatus Collierbacteria bacterium GW2011_GWA2_46_26</name>
    <dbReference type="NCBI Taxonomy" id="1618381"/>
    <lineage>
        <taxon>Bacteria</taxon>
        <taxon>Candidatus Collieribacteriota</taxon>
    </lineage>
</organism>
<evidence type="ECO:0000313" key="2">
    <source>
        <dbReference type="EMBL" id="KKU32496.1"/>
    </source>
</evidence>
<proteinExistence type="predicted"/>
<feature type="transmembrane region" description="Helical" evidence="1">
    <location>
        <begin position="66"/>
        <end position="85"/>
    </location>
</feature>
<gene>
    <name evidence="2" type="ORF">UX47_C0010G0012</name>
</gene>
<dbReference type="Proteomes" id="UP000034794">
    <property type="component" value="Unassembled WGS sequence"/>
</dbReference>
<sequence>MAEIIKETVVTQGESQKPIVIAPVTRQATDSQTIEYFVYFIFGIIEILLVFRLILKLMGASTISGFVNFIYAITGVFTLPFQGIFRSAVTEGLETASVLEPSTMVALIVYMIVAWGIVALVRIFSGEQQD</sequence>
<protein>
    <submittedName>
        <fullName evidence="2">YGGT family protein</fullName>
    </submittedName>
</protein>
<evidence type="ECO:0000313" key="3">
    <source>
        <dbReference type="Proteomes" id="UP000034794"/>
    </source>
</evidence>
<feature type="transmembrane region" description="Helical" evidence="1">
    <location>
        <begin position="36"/>
        <end position="54"/>
    </location>
</feature>
<feature type="transmembrane region" description="Helical" evidence="1">
    <location>
        <begin position="105"/>
        <end position="124"/>
    </location>
</feature>
<dbReference type="AlphaFoldDB" id="A0A0G1PIA2"/>
<reference evidence="2 3" key="1">
    <citation type="journal article" date="2015" name="Nature">
        <title>rRNA introns, odd ribosomes, and small enigmatic genomes across a large radiation of phyla.</title>
        <authorList>
            <person name="Brown C.T."/>
            <person name="Hug L.A."/>
            <person name="Thomas B.C."/>
            <person name="Sharon I."/>
            <person name="Castelle C.J."/>
            <person name="Singh A."/>
            <person name="Wilkins M.J."/>
            <person name="Williams K.H."/>
            <person name="Banfield J.F."/>
        </authorList>
    </citation>
    <scope>NUCLEOTIDE SEQUENCE [LARGE SCALE GENOMIC DNA]</scope>
</reference>
<comment type="caution">
    <text evidence="2">The sequence shown here is derived from an EMBL/GenBank/DDBJ whole genome shotgun (WGS) entry which is preliminary data.</text>
</comment>
<keyword evidence="1" id="KW-0472">Membrane</keyword>
<name>A0A0G1PIA2_9BACT</name>
<dbReference type="EMBL" id="LCMI01000010">
    <property type="protein sequence ID" value="KKU32496.1"/>
    <property type="molecule type" value="Genomic_DNA"/>
</dbReference>